<dbReference type="SUPFAM" id="SSF51246">
    <property type="entry name" value="Rudiment single hybrid motif"/>
    <property type="match status" value="1"/>
</dbReference>
<reference evidence="8" key="1">
    <citation type="submission" date="2016-07" db="EMBL/GenBank/DDBJ databases">
        <title>Microvirga ossetica sp. nov. a new species of rhizobia isolated from root nodules of the legume species Vicia alpestris Steven originated from North Ossetia region in the Caucasus.</title>
        <authorList>
            <person name="Safronova V.I."/>
            <person name="Kuznetsova I.G."/>
            <person name="Sazanova A.L."/>
            <person name="Belimov A."/>
            <person name="Andronov E."/>
            <person name="Osledkin Y.S."/>
            <person name="Onishchuk O.P."/>
            <person name="Kurchak O.N."/>
            <person name="Shaposhnikov A.I."/>
            <person name="Willems A."/>
            <person name="Tikhonovich I.A."/>
        </authorList>
    </citation>
    <scope>NUCLEOTIDE SEQUENCE [LARGE SCALE GENOMIC DNA]</scope>
    <source>
        <strain evidence="8">V5/3M</strain>
    </source>
</reference>
<proteinExistence type="inferred from homology"/>
<dbReference type="FunFam" id="3.40.50.20:FF:000016">
    <property type="entry name" value="N5-carboxyaminoimidazole ribonucleotide synthase"/>
    <property type="match status" value="1"/>
</dbReference>
<keyword evidence="4 5" id="KW-0067">ATP-binding</keyword>
<dbReference type="GO" id="GO:0006189">
    <property type="term" value="P:'de novo' IMP biosynthetic process"/>
    <property type="evidence" value="ECO:0007669"/>
    <property type="project" value="UniProtKB-UniRule"/>
</dbReference>
<dbReference type="NCBIfam" id="NF004676">
    <property type="entry name" value="PRK06019.1-2"/>
    <property type="match status" value="1"/>
</dbReference>
<dbReference type="Pfam" id="PF22660">
    <property type="entry name" value="RS_preATP-grasp-like"/>
    <property type="match status" value="1"/>
</dbReference>
<dbReference type="Pfam" id="PF02222">
    <property type="entry name" value="ATP-grasp"/>
    <property type="match status" value="1"/>
</dbReference>
<dbReference type="KEGG" id="moc:BB934_08905"/>
<comment type="similarity">
    <text evidence="5 6">Belongs to the PurK/PurT family.</text>
</comment>
<dbReference type="SUPFAM" id="SSF52440">
    <property type="entry name" value="PreATP-grasp domain"/>
    <property type="match status" value="1"/>
</dbReference>
<dbReference type="InterPro" id="IPR011761">
    <property type="entry name" value="ATP-grasp"/>
</dbReference>
<feature type="binding site" evidence="5">
    <location>
        <begin position="179"/>
        <end position="182"/>
    </location>
    <ligand>
        <name>ATP</name>
        <dbReference type="ChEBI" id="CHEBI:30616"/>
    </ligand>
</feature>
<comment type="catalytic activity">
    <reaction evidence="5 6">
        <text>5-amino-1-(5-phospho-beta-D-ribosyl)imidazole + hydrogencarbonate + ATP = 5-carboxyamino-1-(5-phospho-D-ribosyl)imidazole + ADP + phosphate + 2 H(+)</text>
        <dbReference type="Rhea" id="RHEA:19317"/>
        <dbReference type="ChEBI" id="CHEBI:15378"/>
        <dbReference type="ChEBI" id="CHEBI:17544"/>
        <dbReference type="ChEBI" id="CHEBI:30616"/>
        <dbReference type="ChEBI" id="CHEBI:43474"/>
        <dbReference type="ChEBI" id="CHEBI:58730"/>
        <dbReference type="ChEBI" id="CHEBI:137981"/>
        <dbReference type="ChEBI" id="CHEBI:456216"/>
        <dbReference type="EC" id="6.3.4.18"/>
    </reaction>
</comment>
<feature type="binding site" evidence="5">
    <location>
        <position position="104"/>
    </location>
    <ligand>
        <name>ATP</name>
        <dbReference type="ChEBI" id="CHEBI:30616"/>
    </ligand>
</feature>
<dbReference type="NCBIfam" id="NF004679">
    <property type="entry name" value="PRK06019.1-5"/>
    <property type="match status" value="1"/>
</dbReference>
<protein>
    <recommendedName>
        <fullName evidence="5 6">N5-carboxyaminoimidazole ribonucleotide synthase</fullName>
        <shortName evidence="5 6">N5-CAIR synthase</shortName>
        <ecNumber evidence="5 6">6.3.4.18</ecNumber>
    </recommendedName>
    <alternativeName>
        <fullName evidence="5 6">5-(carboxyamino)imidazole ribonucleotide synthetase</fullName>
    </alternativeName>
</protein>
<evidence type="ECO:0000256" key="5">
    <source>
        <dbReference type="HAMAP-Rule" id="MF_01928"/>
    </source>
</evidence>
<feature type="binding site" evidence="5">
    <location>
        <position position="144"/>
    </location>
    <ligand>
        <name>ATP</name>
        <dbReference type="ChEBI" id="CHEBI:30616"/>
    </ligand>
</feature>
<comment type="pathway">
    <text evidence="5 6">Purine metabolism; IMP biosynthesis via de novo pathway; 5-amino-1-(5-phospho-D-ribosyl)imidazole-4-carboxylate from 5-amino-1-(5-phospho-D-ribosyl)imidazole (N5-CAIR route): step 1/2.</text>
</comment>
<dbReference type="HAMAP" id="MF_01928">
    <property type="entry name" value="PurK"/>
    <property type="match status" value="1"/>
</dbReference>
<dbReference type="EMBL" id="CP016616">
    <property type="protein sequence ID" value="ANY78342.1"/>
    <property type="molecule type" value="Genomic_DNA"/>
</dbReference>
<dbReference type="SUPFAM" id="SSF56059">
    <property type="entry name" value="Glutathione synthetase ATP-binding domain-like"/>
    <property type="match status" value="1"/>
</dbReference>
<comment type="subunit">
    <text evidence="5 6">Homodimer.</text>
</comment>
<dbReference type="InterPro" id="IPR011054">
    <property type="entry name" value="Rudment_hybrid_motif"/>
</dbReference>
<organism evidence="8">
    <name type="scientific">Microvirga ossetica</name>
    <dbReference type="NCBI Taxonomy" id="1882682"/>
    <lineage>
        <taxon>Bacteria</taxon>
        <taxon>Pseudomonadati</taxon>
        <taxon>Pseudomonadota</taxon>
        <taxon>Alphaproteobacteria</taxon>
        <taxon>Hyphomicrobiales</taxon>
        <taxon>Methylobacteriaceae</taxon>
        <taxon>Microvirga</taxon>
    </lineage>
</organism>
<dbReference type="Gene3D" id="3.30.470.20">
    <property type="entry name" value="ATP-grasp fold, B domain"/>
    <property type="match status" value="1"/>
</dbReference>
<dbReference type="InterPro" id="IPR005875">
    <property type="entry name" value="PurK"/>
</dbReference>
<dbReference type="InterPro" id="IPR013815">
    <property type="entry name" value="ATP_grasp_subdomain_1"/>
</dbReference>
<evidence type="ECO:0000256" key="1">
    <source>
        <dbReference type="ARBA" id="ARBA00022598"/>
    </source>
</evidence>
<dbReference type="NCBIfam" id="TIGR01161">
    <property type="entry name" value="purK"/>
    <property type="match status" value="1"/>
</dbReference>
<accession>A0A1B2EER6</accession>
<dbReference type="InterPro" id="IPR016185">
    <property type="entry name" value="PreATP-grasp_dom_sf"/>
</dbReference>
<dbReference type="Pfam" id="PF17769">
    <property type="entry name" value="PurK_C"/>
    <property type="match status" value="1"/>
</dbReference>
<evidence type="ECO:0000256" key="6">
    <source>
        <dbReference type="RuleBase" id="RU361200"/>
    </source>
</evidence>
<name>A0A1B2EER6_9HYPH</name>
<gene>
    <name evidence="5 6" type="primary">purK</name>
    <name evidence="8" type="ORF">BB934_08905</name>
</gene>
<feature type="binding site" evidence="5">
    <location>
        <begin position="267"/>
        <end position="268"/>
    </location>
    <ligand>
        <name>ATP</name>
        <dbReference type="ChEBI" id="CHEBI:30616"/>
    </ligand>
</feature>
<comment type="function">
    <text evidence="5">Catalyzes the ATP-dependent conversion of 5-aminoimidazole ribonucleotide (AIR) and HCO(3)(-) to N5-carboxyaminoimidazole ribonucleotide (N5-CAIR).</text>
</comment>
<dbReference type="FunFam" id="3.30.1490.20:FF:000015">
    <property type="entry name" value="N5-carboxyaminoimidazole ribonucleotide synthase"/>
    <property type="match status" value="1"/>
</dbReference>
<dbReference type="Gene3D" id="3.30.1490.20">
    <property type="entry name" value="ATP-grasp fold, A domain"/>
    <property type="match status" value="1"/>
</dbReference>
<evidence type="ECO:0000256" key="2">
    <source>
        <dbReference type="ARBA" id="ARBA00022741"/>
    </source>
</evidence>
<comment type="function">
    <text evidence="6">Catalyzes the ATP-dependent conversion of 5-aminoimidazole ribonucleotide (AIR) and HCO(3)- to N5-carboxyaminoimidazole ribonucleotide (N5-CAIR).</text>
</comment>
<dbReference type="UniPathway" id="UPA00074">
    <property type="reaction ID" value="UER00942"/>
</dbReference>
<dbReference type="EC" id="6.3.4.18" evidence="5 6"/>
<dbReference type="GO" id="GO:0034028">
    <property type="term" value="F:5-(carboxyamino)imidazole ribonucleotide synthase activity"/>
    <property type="evidence" value="ECO:0007669"/>
    <property type="project" value="UniProtKB-UniRule"/>
</dbReference>
<dbReference type="InterPro" id="IPR040686">
    <property type="entry name" value="PurK_C"/>
</dbReference>
<evidence type="ECO:0000313" key="8">
    <source>
        <dbReference type="EMBL" id="ANY78342.1"/>
    </source>
</evidence>
<keyword evidence="1 5" id="KW-0436">Ligase</keyword>
<sequence length="359" mass="38240">MIRPGCTLGILGGGQLGRMIAMAAAQLGLKAHIYAPEENSPAFEVATEITIAAYEDEANLVRFAKAVDVVTYEFENVPSETASTLSAHALLAPNAQALAVSQDRFLEKSFIAGLGIDVAPFETFSDEAELAAALERIGRPAVLKTRRFGYDGKGQVMIRPETDPVAAWDEIGRAAAILEGFVPFEREVSVVAARTASGAFAAYDLCANEHRHHILDTTQVPAGVSDATEEQAVGIARSIAEALDYVGVLAVELFLVTAGGGERLVVNEIAPRVHNSGHWTLGGAATSQFEQHVRAVCGWPLGGTARLGRVEMKNLIGHDADAWEEILAEPGAHLHLYGKAEARAGRKMGHVTRVFPEKG</sequence>
<dbReference type="GO" id="GO:0004638">
    <property type="term" value="F:phosphoribosylaminoimidazole carboxylase activity"/>
    <property type="evidence" value="ECO:0007669"/>
    <property type="project" value="InterPro"/>
</dbReference>
<dbReference type="PANTHER" id="PTHR11609">
    <property type="entry name" value="PURINE BIOSYNTHESIS PROTEIN 6/7, PUR6/7"/>
    <property type="match status" value="1"/>
</dbReference>
<dbReference type="GO" id="GO:0005524">
    <property type="term" value="F:ATP binding"/>
    <property type="evidence" value="ECO:0007669"/>
    <property type="project" value="UniProtKB-UniRule"/>
</dbReference>
<evidence type="ECO:0000259" key="7">
    <source>
        <dbReference type="PROSITE" id="PS50975"/>
    </source>
</evidence>
<dbReference type="OrthoDB" id="9804625at2"/>
<feature type="binding site" evidence="5">
    <location>
        <position position="210"/>
    </location>
    <ligand>
        <name>ATP</name>
        <dbReference type="ChEBI" id="CHEBI:30616"/>
    </ligand>
</feature>
<dbReference type="GO" id="GO:0046872">
    <property type="term" value="F:metal ion binding"/>
    <property type="evidence" value="ECO:0007669"/>
    <property type="project" value="InterPro"/>
</dbReference>
<dbReference type="PANTHER" id="PTHR11609:SF5">
    <property type="entry name" value="PHOSPHORIBOSYLAMINOIMIDAZOLE CARBOXYLASE"/>
    <property type="match status" value="1"/>
</dbReference>
<dbReference type="GO" id="GO:0005829">
    <property type="term" value="C:cytosol"/>
    <property type="evidence" value="ECO:0007669"/>
    <property type="project" value="TreeGrafter"/>
</dbReference>
<dbReference type="AlphaFoldDB" id="A0A1B2EER6"/>
<feature type="domain" description="ATP-grasp" evidence="7">
    <location>
        <begin position="108"/>
        <end position="297"/>
    </location>
</feature>
<dbReference type="Gene3D" id="3.40.50.20">
    <property type="match status" value="1"/>
</dbReference>
<keyword evidence="2 5" id="KW-0547">Nucleotide-binding</keyword>
<feature type="binding site" evidence="5">
    <location>
        <position position="187"/>
    </location>
    <ligand>
        <name>ATP</name>
        <dbReference type="ChEBI" id="CHEBI:30616"/>
    </ligand>
</feature>
<dbReference type="FunFam" id="3.30.470.20:FF:000029">
    <property type="entry name" value="N5-carboxyaminoimidazole ribonucleotide synthase"/>
    <property type="match status" value="1"/>
</dbReference>
<keyword evidence="3 5" id="KW-0658">Purine biosynthesis</keyword>
<dbReference type="PROSITE" id="PS50975">
    <property type="entry name" value="ATP_GRASP"/>
    <property type="match status" value="1"/>
</dbReference>
<evidence type="ECO:0000256" key="4">
    <source>
        <dbReference type="ARBA" id="ARBA00022840"/>
    </source>
</evidence>
<evidence type="ECO:0000256" key="3">
    <source>
        <dbReference type="ARBA" id="ARBA00022755"/>
    </source>
</evidence>
<dbReference type="InterPro" id="IPR054350">
    <property type="entry name" value="PurT/PurK_preATP-grasp"/>
</dbReference>
<feature type="binding site" evidence="5">
    <location>
        <begin position="149"/>
        <end position="155"/>
    </location>
    <ligand>
        <name>ATP</name>
        <dbReference type="ChEBI" id="CHEBI:30616"/>
    </ligand>
</feature>
<dbReference type="InterPro" id="IPR003135">
    <property type="entry name" value="ATP-grasp_carboxylate-amine"/>
</dbReference>
<dbReference type="RefSeq" id="WP_099509331.1">
    <property type="nucleotide sequence ID" value="NZ_CP016616.1"/>
</dbReference>